<reference evidence="2" key="1">
    <citation type="journal article" date="2011" name="Proc. Natl. Acad. Sci. U.S.A.">
        <title>Obligate biotrophy features unraveled by the genomic analysis of rust fungi.</title>
        <authorList>
            <person name="Duplessis S."/>
            <person name="Cuomo C.A."/>
            <person name="Lin Y.-C."/>
            <person name="Aerts A."/>
            <person name="Tisserant E."/>
            <person name="Veneault-Fourrey C."/>
            <person name="Joly D.L."/>
            <person name="Hacquard S."/>
            <person name="Amselem J."/>
            <person name="Cantarel B.L."/>
            <person name="Chiu R."/>
            <person name="Coutinho P.M."/>
            <person name="Feau N."/>
            <person name="Field M."/>
            <person name="Frey P."/>
            <person name="Gelhaye E."/>
            <person name="Goldberg J."/>
            <person name="Grabherr M.G."/>
            <person name="Kodira C.D."/>
            <person name="Kohler A."/>
            <person name="Kuees U."/>
            <person name="Lindquist E.A."/>
            <person name="Lucas S.M."/>
            <person name="Mago R."/>
            <person name="Mauceli E."/>
            <person name="Morin E."/>
            <person name="Murat C."/>
            <person name="Pangilinan J.L."/>
            <person name="Park R."/>
            <person name="Pearson M."/>
            <person name="Quesneville H."/>
            <person name="Rouhier N."/>
            <person name="Sakthikumar S."/>
            <person name="Salamov A.A."/>
            <person name="Schmutz J."/>
            <person name="Selles B."/>
            <person name="Shapiro H."/>
            <person name="Tanguay P."/>
            <person name="Tuskan G.A."/>
            <person name="Henrissat B."/>
            <person name="Van de Peer Y."/>
            <person name="Rouze P."/>
            <person name="Ellis J.G."/>
            <person name="Dodds P.N."/>
            <person name="Schein J.E."/>
            <person name="Zhong S."/>
            <person name="Hamelin R.C."/>
            <person name="Grigoriev I.V."/>
            <person name="Szabo L.J."/>
            <person name="Martin F."/>
        </authorList>
    </citation>
    <scope>NUCLEOTIDE SEQUENCE [LARGE SCALE GENOMIC DNA]</scope>
    <source>
        <strain evidence="2">98AG31 / pathotype 3-4-7</strain>
    </source>
</reference>
<protein>
    <submittedName>
        <fullName evidence="1">Uncharacterized protein</fullName>
    </submittedName>
</protein>
<dbReference type="VEuPathDB" id="FungiDB:MELLADRAFT_112994"/>
<dbReference type="InParanoid" id="F4S8C6"/>
<dbReference type="AlphaFoldDB" id="F4S8C6"/>
<evidence type="ECO:0000313" key="2">
    <source>
        <dbReference type="Proteomes" id="UP000001072"/>
    </source>
</evidence>
<dbReference type="Proteomes" id="UP000001072">
    <property type="component" value="Unassembled WGS sequence"/>
</dbReference>
<sequence length="237" mass="26494">MLWVDRECDQIRPSFIAIALTAMYTWAIPEKTFTQNYHAMQVSLAPKAMVILHTETLTSRVLMMHRPAVLCPGDSIAVATAYVLPDQKLSRGTDESNTWLGTSIFSAAGPLSDTPSLFGNIRFRGSRLRNTIKGVVVIGVWSLRHQSFKFNSLLDSLSYPLGGNFEDAHFGQARCFQDPLTKGQCPPVSESQFGIDKWDSGECENYGRCQMGVWGSSRTRVVRVDWNPEEIVRTKEG</sequence>
<dbReference type="KEGG" id="mlr:MELLADRAFT_112994"/>
<dbReference type="RefSeq" id="XP_007417666.1">
    <property type="nucleotide sequence ID" value="XM_007417604.1"/>
</dbReference>
<evidence type="ECO:0000313" key="1">
    <source>
        <dbReference type="EMBL" id="EGF99114.1"/>
    </source>
</evidence>
<proteinExistence type="predicted"/>
<dbReference type="HOGENOM" id="CLU_1170869_0_0_1"/>
<accession>F4S8C6</accession>
<dbReference type="EMBL" id="GL883164">
    <property type="protein sequence ID" value="EGF99114.1"/>
    <property type="molecule type" value="Genomic_DNA"/>
</dbReference>
<gene>
    <name evidence="1" type="ORF">MELLADRAFT_112994</name>
</gene>
<name>F4S8C6_MELLP</name>
<organism evidence="2">
    <name type="scientific">Melampsora larici-populina (strain 98AG31 / pathotype 3-4-7)</name>
    <name type="common">Poplar leaf rust fungus</name>
    <dbReference type="NCBI Taxonomy" id="747676"/>
    <lineage>
        <taxon>Eukaryota</taxon>
        <taxon>Fungi</taxon>
        <taxon>Dikarya</taxon>
        <taxon>Basidiomycota</taxon>
        <taxon>Pucciniomycotina</taxon>
        <taxon>Pucciniomycetes</taxon>
        <taxon>Pucciniales</taxon>
        <taxon>Melampsoraceae</taxon>
        <taxon>Melampsora</taxon>
    </lineage>
</organism>
<keyword evidence="2" id="KW-1185">Reference proteome</keyword>
<dbReference type="GeneID" id="18924847"/>